<dbReference type="AlphaFoldDB" id="A0AAD7H340"/>
<accession>A0AAD7H340</accession>
<comment type="caution">
    <text evidence="2">The sequence shown here is derived from an EMBL/GenBank/DDBJ whole genome shotgun (WGS) entry which is preliminary data.</text>
</comment>
<keyword evidence="1" id="KW-0812">Transmembrane</keyword>
<keyword evidence="1" id="KW-0472">Membrane</keyword>
<keyword evidence="1" id="KW-1133">Transmembrane helix</keyword>
<name>A0AAD7H340_9AGAR</name>
<evidence type="ECO:0000256" key="1">
    <source>
        <dbReference type="SAM" id="Phobius"/>
    </source>
</evidence>
<feature type="transmembrane region" description="Helical" evidence="1">
    <location>
        <begin position="38"/>
        <end position="62"/>
    </location>
</feature>
<proteinExistence type="predicted"/>
<gene>
    <name evidence="2" type="ORF">B0H16DRAFT_1745351</name>
</gene>
<keyword evidence="3" id="KW-1185">Reference proteome</keyword>
<sequence>MSTPSRTRTLLVANTPRLRDARRRLCPVRQSDRIPRPAAFAFFPFLLWIAFGLHIVPGYITYKRRTLNLEAKVNQQWSQELALPAASPSNPCSGAAAIMATGLLCSNHGTYRFGKGMIPKAYRLSREAMAVIMEQYASICVELGDEHRKHPLLSPFHHDSAFPLHSDHSALHQAYLGLSEACLPAPQALNTPLVLKFTGAPPPGPPACTRAPTPCIPEPMALCHIKYCPHVLPKFLGPAGRTRLLQPFLHTAPRTACHRPPAPTSTLSTVLHP</sequence>
<dbReference type="Proteomes" id="UP001215598">
    <property type="component" value="Unassembled WGS sequence"/>
</dbReference>
<organism evidence="2 3">
    <name type="scientific">Mycena metata</name>
    <dbReference type="NCBI Taxonomy" id="1033252"/>
    <lineage>
        <taxon>Eukaryota</taxon>
        <taxon>Fungi</taxon>
        <taxon>Dikarya</taxon>
        <taxon>Basidiomycota</taxon>
        <taxon>Agaricomycotina</taxon>
        <taxon>Agaricomycetes</taxon>
        <taxon>Agaricomycetidae</taxon>
        <taxon>Agaricales</taxon>
        <taxon>Marasmiineae</taxon>
        <taxon>Mycenaceae</taxon>
        <taxon>Mycena</taxon>
    </lineage>
</organism>
<dbReference type="EMBL" id="JARKIB010000402">
    <property type="protein sequence ID" value="KAJ7711179.1"/>
    <property type="molecule type" value="Genomic_DNA"/>
</dbReference>
<protein>
    <submittedName>
        <fullName evidence="2">Uncharacterized protein</fullName>
    </submittedName>
</protein>
<evidence type="ECO:0000313" key="3">
    <source>
        <dbReference type="Proteomes" id="UP001215598"/>
    </source>
</evidence>
<reference evidence="2" key="1">
    <citation type="submission" date="2023-03" db="EMBL/GenBank/DDBJ databases">
        <title>Massive genome expansion in bonnet fungi (Mycena s.s.) driven by repeated elements and novel gene families across ecological guilds.</title>
        <authorList>
            <consortium name="Lawrence Berkeley National Laboratory"/>
            <person name="Harder C.B."/>
            <person name="Miyauchi S."/>
            <person name="Viragh M."/>
            <person name="Kuo A."/>
            <person name="Thoen E."/>
            <person name="Andreopoulos B."/>
            <person name="Lu D."/>
            <person name="Skrede I."/>
            <person name="Drula E."/>
            <person name="Henrissat B."/>
            <person name="Morin E."/>
            <person name="Kohler A."/>
            <person name="Barry K."/>
            <person name="LaButti K."/>
            <person name="Morin E."/>
            <person name="Salamov A."/>
            <person name="Lipzen A."/>
            <person name="Mereny Z."/>
            <person name="Hegedus B."/>
            <person name="Baldrian P."/>
            <person name="Stursova M."/>
            <person name="Weitz H."/>
            <person name="Taylor A."/>
            <person name="Grigoriev I.V."/>
            <person name="Nagy L.G."/>
            <person name="Martin F."/>
            <person name="Kauserud H."/>
        </authorList>
    </citation>
    <scope>NUCLEOTIDE SEQUENCE</scope>
    <source>
        <strain evidence="2">CBHHK182m</strain>
    </source>
</reference>
<evidence type="ECO:0000313" key="2">
    <source>
        <dbReference type="EMBL" id="KAJ7711179.1"/>
    </source>
</evidence>